<accession>A0AA86NBK7</accession>
<dbReference type="EMBL" id="CAXDID020000727">
    <property type="protein sequence ID" value="CAL6111938.1"/>
    <property type="molecule type" value="Genomic_DNA"/>
</dbReference>
<dbReference type="EMBL" id="CATOUU010000099">
    <property type="protein sequence ID" value="CAI9916358.1"/>
    <property type="molecule type" value="Genomic_DNA"/>
</dbReference>
<keyword evidence="2" id="KW-0472">Membrane</keyword>
<evidence type="ECO:0000256" key="1">
    <source>
        <dbReference type="SAM" id="MobiDB-lite"/>
    </source>
</evidence>
<comment type="caution">
    <text evidence="3">The sequence shown here is derived from an EMBL/GenBank/DDBJ whole genome shotgun (WGS) entry which is preliminary data.</text>
</comment>
<evidence type="ECO:0000313" key="3">
    <source>
        <dbReference type="EMBL" id="CAI9916358.1"/>
    </source>
</evidence>
<reference evidence="3" key="1">
    <citation type="submission" date="2023-06" db="EMBL/GenBank/DDBJ databases">
        <authorList>
            <person name="Kurt Z."/>
        </authorList>
    </citation>
    <scope>NUCLEOTIDE SEQUENCE</scope>
</reference>
<keyword evidence="2" id="KW-0812">Transmembrane</keyword>
<reference evidence="4 5" key="2">
    <citation type="submission" date="2024-07" db="EMBL/GenBank/DDBJ databases">
        <authorList>
            <person name="Akdeniz Z."/>
        </authorList>
    </citation>
    <scope>NUCLEOTIDE SEQUENCE [LARGE SCALE GENOMIC DNA]</scope>
</reference>
<name>A0AA86NBK7_9EUKA</name>
<feature type="transmembrane region" description="Helical" evidence="2">
    <location>
        <begin position="47"/>
        <end position="64"/>
    </location>
</feature>
<feature type="compositionally biased region" description="Polar residues" evidence="1">
    <location>
        <begin position="76"/>
        <end position="86"/>
    </location>
</feature>
<gene>
    <name evidence="3" type="ORF">HINF_LOCUS4003</name>
    <name evidence="4" type="ORF">HINF_LOCUS76804</name>
</gene>
<evidence type="ECO:0000313" key="4">
    <source>
        <dbReference type="EMBL" id="CAL6111938.1"/>
    </source>
</evidence>
<proteinExistence type="predicted"/>
<feature type="region of interest" description="Disordered" evidence="1">
    <location>
        <begin position="72"/>
        <end position="91"/>
    </location>
</feature>
<dbReference type="Proteomes" id="UP001642409">
    <property type="component" value="Unassembled WGS sequence"/>
</dbReference>
<dbReference type="AlphaFoldDB" id="A0AA86NBK7"/>
<sequence>MNSLAITLVEIVFSTSIPKIVRDLSIIINKQSSPAIFIVRQTRRMSVIINIFYVFSSILICYIPRFDQNNKKQRGQKSIQEQPTKPSNEKKKKIDPINIFEFYVFQSGKKDISIKRAVYLSELNVLIYSVITGLIIFLQTIQKRSEYDK</sequence>
<evidence type="ECO:0000256" key="2">
    <source>
        <dbReference type="SAM" id="Phobius"/>
    </source>
</evidence>
<evidence type="ECO:0000313" key="5">
    <source>
        <dbReference type="Proteomes" id="UP001642409"/>
    </source>
</evidence>
<organism evidence="3">
    <name type="scientific">Hexamita inflata</name>
    <dbReference type="NCBI Taxonomy" id="28002"/>
    <lineage>
        <taxon>Eukaryota</taxon>
        <taxon>Metamonada</taxon>
        <taxon>Diplomonadida</taxon>
        <taxon>Hexamitidae</taxon>
        <taxon>Hexamitinae</taxon>
        <taxon>Hexamita</taxon>
    </lineage>
</organism>
<protein>
    <submittedName>
        <fullName evidence="4">Hypothetical_protein</fullName>
    </submittedName>
</protein>
<keyword evidence="5" id="KW-1185">Reference proteome</keyword>
<keyword evidence="2" id="KW-1133">Transmembrane helix</keyword>
<feature type="transmembrane region" description="Helical" evidence="2">
    <location>
        <begin position="117"/>
        <end position="141"/>
    </location>
</feature>